<name>A0A8J8T8X8_HALGN</name>
<evidence type="ECO:0000313" key="1">
    <source>
        <dbReference type="EMBL" id="TNV86644.1"/>
    </source>
</evidence>
<sequence length="162" mass="18552">MSIIGPRLSLFISVRVKYIEIPFKLDNYLQAISTYSIRNLFILKPISTMILGFIFAPTLATSSGKFVRYRITSTCDFFQLDSSNRKHSHSGSILLCYAQYPNVVTPPAFRNLPLLIAFSFTCWQIPSRCPTMSNHKRQVAPYNVTRKLRKIRNLKPSLSSIK</sequence>
<reference evidence="1" key="1">
    <citation type="submission" date="2019-06" db="EMBL/GenBank/DDBJ databases">
        <authorList>
            <person name="Zheng W."/>
        </authorList>
    </citation>
    <scope>NUCLEOTIDE SEQUENCE</scope>
    <source>
        <strain evidence="1">QDHG01</strain>
    </source>
</reference>
<dbReference type="AlphaFoldDB" id="A0A8J8T8X8"/>
<accession>A0A8J8T8X8</accession>
<evidence type="ECO:0000313" key="2">
    <source>
        <dbReference type="Proteomes" id="UP000785679"/>
    </source>
</evidence>
<comment type="caution">
    <text evidence="1">The sequence shown here is derived from an EMBL/GenBank/DDBJ whole genome shotgun (WGS) entry which is preliminary data.</text>
</comment>
<proteinExistence type="predicted"/>
<organism evidence="1 2">
    <name type="scientific">Halteria grandinella</name>
    <dbReference type="NCBI Taxonomy" id="5974"/>
    <lineage>
        <taxon>Eukaryota</taxon>
        <taxon>Sar</taxon>
        <taxon>Alveolata</taxon>
        <taxon>Ciliophora</taxon>
        <taxon>Intramacronucleata</taxon>
        <taxon>Spirotrichea</taxon>
        <taxon>Stichotrichia</taxon>
        <taxon>Sporadotrichida</taxon>
        <taxon>Halteriidae</taxon>
        <taxon>Halteria</taxon>
    </lineage>
</organism>
<dbReference type="Proteomes" id="UP000785679">
    <property type="component" value="Unassembled WGS sequence"/>
</dbReference>
<protein>
    <submittedName>
        <fullName evidence="1">Uncharacterized protein</fullName>
    </submittedName>
</protein>
<keyword evidence="2" id="KW-1185">Reference proteome</keyword>
<dbReference type="EMBL" id="RRYP01000934">
    <property type="protein sequence ID" value="TNV86644.1"/>
    <property type="molecule type" value="Genomic_DNA"/>
</dbReference>
<gene>
    <name evidence="1" type="ORF">FGO68_gene12136</name>
</gene>